<feature type="compositionally biased region" description="Basic and acidic residues" evidence="1">
    <location>
        <begin position="43"/>
        <end position="67"/>
    </location>
</feature>
<feature type="compositionally biased region" description="Polar residues" evidence="1">
    <location>
        <begin position="1"/>
        <end position="11"/>
    </location>
</feature>
<accession>A0A518BS43</accession>
<keyword evidence="3" id="KW-1185">Reference proteome</keyword>
<dbReference type="EMBL" id="CP036287">
    <property type="protein sequence ID" value="QDU69788.1"/>
    <property type="molecule type" value="Genomic_DNA"/>
</dbReference>
<dbReference type="Proteomes" id="UP000316921">
    <property type="component" value="Chromosome"/>
</dbReference>
<dbReference type="KEGG" id="pbap:Pla133_49100"/>
<organism evidence="2 3">
    <name type="scientific">Engelhardtia mirabilis</name>
    <dbReference type="NCBI Taxonomy" id="2528011"/>
    <lineage>
        <taxon>Bacteria</taxon>
        <taxon>Pseudomonadati</taxon>
        <taxon>Planctomycetota</taxon>
        <taxon>Planctomycetia</taxon>
        <taxon>Planctomycetia incertae sedis</taxon>
        <taxon>Engelhardtia</taxon>
    </lineage>
</organism>
<proteinExistence type="predicted"/>
<evidence type="ECO:0000256" key="1">
    <source>
        <dbReference type="SAM" id="MobiDB-lite"/>
    </source>
</evidence>
<feature type="region of interest" description="Disordered" evidence="1">
    <location>
        <begin position="88"/>
        <end position="110"/>
    </location>
</feature>
<protein>
    <submittedName>
        <fullName evidence="2">Uncharacterized protein</fullName>
    </submittedName>
</protein>
<evidence type="ECO:0000313" key="3">
    <source>
        <dbReference type="Proteomes" id="UP000316921"/>
    </source>
</evidence>
<sequence length="152" mass="15989">MTSLPSPTRFESTLDRLVDDPPAPHAVRTECGRGRASTASNPDRTDDGAKDDRVERADGAVRSTAEEPRCWALAAKAQFGARLVLGPEDPAMARPSGPWPEGSGEAVPRRAARAPLSLDEFATQAPLLGLVNLAATDTLARGRSASTTVTVD</sequence>
<name>A0A518BS43_9BACT</name>
<evidence type="ECO:0000313" key="2">
    <source>
        <dbReference type="EMBL" id="QDU69788.1"/>
    </source>
</evidence>
<feature type="region of interest" description="Disordered" evidence="1">
    <location>
        <begin position="1"/>
        <end position="67"/>
    </location>
</feature>
<reference evidence="2 3" key="1">
    <citation type="submission" date="2019-02" db="EMBL/GenBank/DDBJ databases">
        <title>Deep-cultivation of Planctomycetes and their phenomic and genomic characterization uncovers novel biology.</title>
        <authorList>
            <person name="Wiegand S."/>
            <person name="Jogler M."/>
            <person name="Boedeker C."/>
            <person name="Pinto D."/>
            <person name="Vollmers J."/>
            <person name="Rivas-Marin E."/>
            <person name="Kohn T."/>
            <person name="Peeters S.H."/>
            <person name="Heuer A."/>
            <person name="Rast P."/>
            <person name="Oberbeckmann S."/>
            <person name="Bunk B."/>
            <person name="Jeske O."/>
            <person name="Meyerdierks A."/>
            <person name="Storesund J.E."/>
            <person name="Kallscheuer N."/>
            <person name="Luecker S."/>
            <person name="Lage O.M."/>
            <person name="Pohl T."/>
            <person name="Merkel B.J."/>
            <person name="Hornburger P."/>
            <person name="Mueller R.-W."/>
            <person name="Bruemmer F."/>
            <person name="Labrenz M."/>
            <person name="Spormann A.M."/>
            <person name="Op den Camp H."/>
            <person name="Overmann J."/>
            <person name="Amann R."/>
            <person name="Jetten M.S.M."/>
            <person name="Mascher T."/>
            <person name="Medema M.H."/>
            <person name="Devos D.P."/>
            <person name="Kaster A.-K."/>
            <person name="Ovreas L."/>
            <person name="Rohde M."/>
            <person name="Galperin M.Y."/>
            <person name="Jogler C."/>
        </authorList>
    </citation>
    <scope>NUCLEOTIDE SEQUENCE [LARGE SCALE GENOMIC DNA]</scope>
    <source>
        <strain evidence="2 3">Pla133</strain>
    </source>
</reference>
<dbReference type="AlphaFoldDB" id="A0A518BS43"/>
<gene>
    <name evidence="2" type="ORF">Pla133_49100</name>
</gene>